<proteinExistence type="predicted"/>
<evidence type="ECO:0000313" key="3">
    <source>
        <dbReference type="Proteomes" id="UP000008743"/>
    </source>
</evidence>
<evidence type="ECO:0000256" key="1">
    <source>
        <dbReference type="SAM" id="Phobius"/>
    </source>
</evidence>
<accession>A0A0D2WM50</accession>
<sequence length="144" mass="15930">MSGMIKSTSQNGRQSTATTGCSNRRADFAAILDFASNSRCSRVSALSLHSICIPLDVPISLQLGHSQVVAVGRCQRLKGCGLAILRNFYFSLFFYYFFHYLSSLSLSRSLARVLPSLSRAVSRPRFLMPLHSLLCHATLVRITL</sequence>
<dbReference type="EMBL" id="KE346362">
    <property type="protein sequence ID" value="KJE91148.1"/>
    <property type="molecule type" value="Genomic_DNA"/>
</dbReference>
<keyword evidence="1" id="KW-0812">Transmembrane</keyword>
<dbReference type="AlphaFoldDB" id="A0A0D2WM50"/>
<keyword evidence="1" id="KW-1133">Transmembrane helix</keyword>
<keyword evidence="3" id="KW-1185">Reference proteome</keyword>
<reference evidence="3" key="1">
    <citation type="submission" date="2011-02" db="EMBL/GenBank/DDBJ databases">
        <title>The Genome Sequence of Capsaspora owczarzaki ATCC 30864.</title>
        <authorList>
            <person name="Russ C."/>
            <person name="Cuomo C."/>
            <person name="Burger G."/>
            <person name="Gray M.W."/>
            <person name="Holland P.W.H."/>
            <person name="King N."/>
            <person name="Lang F.B.F."/>
            <person name="Roger A.J."/>
            <person name="Ruiz-Trillo I."/>
            <person name="Young S.K."/>
            <person name="Zeng Q."/>
            <person name="Gargeya S."/>
            <person name="Alvarado L."/>
            <person name="Berlin A."/>
            <person name="Chapman S.B."/>
            <person name="Chen Z."/>
            <person name="Freedman E."/>
            <person name="Gellesch M."/>
            <person name="Goldberg J."/>
            <person name="Griggs A."/>
            <person name="Gujja S."/>
            <person name="Heilman E."/>
            <person name="Heiman D."/>
            <person name="Howarth C."/>
            <person name="Mehta T."/>
            <person name="Neiman D."/>
            <person name="Pearson M."/>
            <person name="Roberts A."/>
            <person name="Saif S."/>
            <person name="Shea T."/>
            <person name="Shenoy N."/>
            <person name="Sisk P."/>
            <person name="Stolte C."/>
            <person name="Sykes S."/>
            <person name="White J."/>
            <person name="Yandava C."/>
            <person name="Haas B."/>
            <person name="Nusbaum C."/>
            <person name="Birren B."/>
        </authorList>
    </citation>
    <scope>NUCLEOTIDE SEQUENCE</scope>
    <source>
        <strain evidence="3">ATCC 30864</strain>
    </source>
</reference>
<feature type="transmembrane region" description="Helical" evidence="1">
    <location>
        <begin position="88"/>
        <end position="106"/>
    </location>
</feature>
<name>A0A0D2WM50_CAPO3</name>
<gene>
    <name evidence="2" type="ORF">CAOG_009531</name>
</gene>
<dbReference type="InParanoid" id="A0A0D2WM50"/>
<keyword evidence="1" id="KW-0472">Membrane</keyword>
<organism evidence="2 3">
    <name type="scientific">Capsaspora owczarzaki (strain ATCC 30864)</name>
    <dbReference type="NCBI Taxonomy" id="595528"/>
    <lineage>
        <taxon>Eukaryota</taxon>
        <taxon>Filasterea</taxon>
        <taxon>Capsaspora</taxon>
    </lineage>
</organism>
<protein>
    <submittedName>
        <fullName evidence="2">Uncharacterized protein</fullName>
    </submittedName>
</protein>
<evidence type="ECO:0000313" key="2">
    <source>
        <dbReference type="EMBL" id="KJE91148.1"/>
    </source>
</evidence>
<dbReference type="Proteomes" id="UP000008743">
    <property type="component" value="Unassembled WGS sequence"/>
</dbReference>